<dbReference type="EMBL" id="JAYGIL010000042">
    <property type="protein sequence ID" value="MEA5405737.1"/>
    <property type="molecule type" value="Genomic_DNA"/>
</dbReference>
<comment type="caution">
    <text evidence="1">The sequence shown here is derived from an EMBL/GenBank/DDBJ whole genome shotgun (WGS) entry which is preliminary data.</text>
</comment>
<name>A0ABU5SBB8_9BACT</name>
<accession>A0ABU5SBB8</accession>
<dbReference type="InterPro" id="IPR023393">
    <property type="entry name" value="START-like_dom_sf"/>
</dbReference>
<evidence type="ECO:0000313" key="2">
    <source>
        <dbReference type="Proteomes" id="UP001303899"/>
    </source>
</evidence>
<dbReference type="Proteomes" id="UP001303899">
    <property type="component" value="Unassembled WGS sequence"/>
</dbReference>
<dbReference type="Gene3D" id="3.30.530.20">
    <property type="match status" value="1"/>
</dbReference>
<sequence>MKIAKKILLSLSILIAVLLLVALFTQKDYVVEREISINKPKKEVFEYVKYLKNQNEYSVWAKMDPAMKKEFTGTDATVGFVSAWESDSADVGQGEQEIKKIIDGERIETEIRFIKPFESIAPSYMTTDSIGVGQTKVKWAFEGHTPYPMNLMLLFFDMETMIGGDLEKGLANLKVILEK</sequence>
<gene>
    <name evidence="1" type="ORF">VB776_22550</name>
</gene>
<reference evidence="1 2" key="1">
    <citation type="submission" date="2023-12" db="EMBL/GenBank/DDBJ databases">
        <title>Novel species of the genus Arcicella isolated from rivers.</title>
        <authorList>
            <person name="Lu H."/>
        </authorList>
    </citation>
    <scope>NUCLEOTIDE SEQUENCE [LARGE SCALE GENOMIC DNA]</scope>
    <source>
        <strain evidence="1 2">DC2W</strain>
    </source>
</reference>
<dbReference type="RefSeq" id="WP_323699136.1">
    <property type="nucleotide sequence ID" value="NZ_JAYGIL010000042.1"/>
</dbReference>
<dbReference type="SUPFAM" id="SSF55961">
    <property type="entry name" value="Bet v1-like"/>
    <property type="match status" value="1"/>
</dbReference>
<protein>
    <submittedName>
        <fullName evidence="1">SRPBCC family protein</fullName>
    </submittedName>
</protein>
<keyword evidence="2" id="KW-1185">Reference proteome</keyword>
<dbReference type="CDD" id="cd07818">
    <property type="entry name" value="SRPBCC_1"/>
    <property type="match status" value="1"/>
</dbReference>
<evidence type="ECO:0000313" key="1">
    <source>
        <dbReference type="EMBL" id="MEA5405737.1"/>
    </source>
</evidence>
<organism evidence="1 2">
    <name type="scientific">Arcicella gelida</name>
    <dbReference type="NCBI Taxonomy" id="2984195"/>
    <lineage>
        <taxon>Bacteria</taxon>
        <taxon>Pseudomonadati</taxon>
        <taxon>Bacteroidota</taxon>
        <taxon>Cytophagia</taxon>
        <taxon>Cytophagales</taxon>
        <taxon>Flectobacillaceae</taxon>
        <taxon>Arcicella</taxon>
    </lineage>
</organism>
<proteinExistence type="predicted"/>